<dbReference type="GO" id="GO:0016787">
    <property type="term" value="F:hydrolase activity"/>
    <property type="evidence" value="ECO:0007669"/>
    <property type="project" value="UniProtKB-KW"/>
</dbReference>
<dbReference type="KEGG" id="stab:STABA_v1c06720"/>
<dbReference type="EMBL" id="CP046276">
    <property type="protein sequence ID" value="QGS52033.1"/>
    <property type="molecule type" value="Genomic_DNA"/>
</dbReference>
<gene>
    <name evidence="1" type="ORF">STABA_v1c06720</name>
</gene>
<keyword evidence="2" id="KW-1185">Reference proteome</keyword>
<sequence length="166" mass="19850">MIKSIYKLLRETGCYNIDFYEPQDAQFQARNEIRTIKDIYRITFTNSNHKIINLYLVFNEKDFLYKADNKNTKSLELNVVSKEQQEIEELINLYTSKDSNMGLTNMKLSLQSSPIRFIDSLDQKEINIYVEILKYENLFAQSSTLSDYMYFNNFVNFYEEFLPIFL</sequence>
<keyword evidence="1" id="KW-0378">Hydrolase</keyword>
<name>A0A6I6CIZ0_9MOLU</name>
<dbReference type="Proteomes" id="UP000424468">
    <property type="component" value="Chromosome"/>
</dbReference>
<reference evidence="1 2" key="1">
    <citation type="submission" date="2019-11" db="EMBL/GenBank/DDBJ databases">
        <title>Complete genome sequence of Spiroplasma tabanidicola TAUS-1 (DSM 22603).</title>
        <authorList>
            <person name="Huang C.-T."/>
            <person name="Lin Y.-C."/>
            <person name="Kuo C.-H."/>
        </authorList>
    </citation>
    <scope>NUCLEOTIDE SEQUENCE [LARGE SCALE GENOMIC DNA]</scope>
    <source>
        <strain evidence="1 2">TAUS-1</strain>
    </source>
</reference>
<accession>A0A6I6CIZ0</accession>
<protein>
    <submittedName>
        <fullName evidence="1">Putative hydrolase of the HAD superfamily</fullName>
    </submittedName>
</protein>
<evidence type="ECO:0000313" key="2">
    <source>
        <dbReference type="Proteomes" id="UP000424468"/>
    </source>
</evidence>
<organism evidence="1 2">
    <name type="scientific">Spiroplasma tabanidicola</name>
    <dbReference type="NCBI Taxonomy" id="324079"/>
    <lineage>
        <taxon>Bacteria</taxon>
        <taxon>Bacillati</taxon>
        <taxon>Mycoplasmatota</taxon>
        <taxon>Mollicutes</taxon>
        <taxon>Entomoplasmatales</taxon>
        <taxon>Spiroplasmataceae</taxon>
        <taxon>Spiroplasma</taxon>
    </lineage>
</organism>
<dbReference type="AlphaFoldDB" id="A0A6I6CIZ0"/>
<proteinExistence type="predicted"/>
<evidence type="ECO:0000313" key="1">
    <source>
        <dbReference type="EMBL" id="QGS52033.1"/>
    </source>
</evidence>